<sequence length="179" mass="18541">MAVLRHGSCNPGAEGAKTPTPTITASIRSGLGIPQRCDCQPKEKCPGLTPLGPRSPNVSTDLPCMAPSRTQPATLWSRTSALAEPSQMTDEIRPPGGRLRCAPCTVPIDAATCVLCRTNCPLAMADPYQAQGSPGETASTARGSQTPLSHRPCPTLWHLETFGSCPQPGIGGRGSGPTA</sequence>
<feature type="region of interest" description="Disordered" evidence="1">
    <location>
        <begin position="1"/>
        <end position="23"/>
    </location>
</feature>
<reference evidence="2" key="1">
    <citation type="submission" date="2021-01" db="EMBL/GenBank/DDBJ databases">
        <authorList>
            <person name="Corre E."/>
            <person name="Pelletier E."/>
            <person name="Niang G."/>
            <person name="Scheremetjew M."/>
            <person name="Finn R."/>
            <person name="Kale V."/>
            <person name="Holt S."/>
            <person name="Cochrane G."/>
            <person name="Meng A."/>
            <person name="Brown T."/>
            <person name="Cohen L."/>
        </authorList>
    </citation>
    <scope>NUCLEOTIDE SEQUENCE</scope>
    <source>
        <strain evidence="2">NIES-381</strain>
    </source>
</reference>
<dbReference type="EMBL" id="HBGA01131477">
    <property type="protein sequence ID" value="CAD9037574.1"/>
    <property type="molecule type" value="Transcribed_RNA"/>
</dbReference>
<accession>A0A7S1JAX1</accession>
<organism evidence="2">
    <name type="scientific">Eutreptiella gymnastica</name>
    <dbReference type="NCBI Taxonomy" id="73025"/>
    <lineage>
        <taxon>Eukaryota</taxon>
        <taxon>Discoba</taxon>
        <taxon>Euglenozoa</taxon>
        <taxon>Euglenida</taxon>
        <taxon>Spirocuta</taxon>
        <taxon>Euglenophyceae</taxon>
        <taxon>Eutreptiales</taxon>
        <taxon>Eutreptiaceae</taxon>
        <taxon>Eutreptiella</taxon>
    </lineage>
</organism>
<feature type="region of interest" description="Disordered" evidence="1">
    <location>
        <begin position="129"/>
        <end position="150"/>
    </location>
</feature>
<evidence type="ECO:0000313" key="2">
    <source>
        <dbReference type="EMBL" id="CAD9037574.1"/>
    </source>
</evidence>
<gene>
    <name evidence="2" type="ORF">EGYM00392_LOCUS48733</name>
</gene>
<name>A0A7S1JAX1_9EUGL</name>
<dbReference type="AlphaFoldDB" id="A0A7S1JAX1"/>
<proteinExistence type="predicted"/>
<protein>
    <submittedName>
        <fullName evidence="2">Uncharacterized protein</fullName>
    </submittedName>
</protein>
<feature type="compositionally biased region" description="Polar residues" evidence="1">
    <location>
        <begin position="130"/>
        <end position="148"/>
    </location>
</feature>
<evidence type="ECO:0000256" key="1">
    <source>
        <dbReference type="SAM" id="MobiDB-lite"/>
    </source>
</evidence>